<organism evidence="2 3">
    <name type="scientific">Cryptosporidium meleagridis</name>
    <dbReference type="NCBI Taxonomy" id="93969"/>
    <lineage>
        <taxon>Eukaryota</taxon>
        <taxon>Sar</taxon>
        <taxon>Alveolata</taxon>
        <taxon>Apicomplexa</taxon>
        <taxon>Conoidasida</taxon>
        <taxon>Coccidia</taxon>
        <taxon>Eucoccidiorida</taxon>
        <taxon>Eimeriorina</taxon>
        <taxon>Cryptosporidiidae</taxon>
        <taxon>Cryptosporidium</taxon>
    </lineage>
</organism>
<sequence length="515" mass="57987">MSERTKKLAIPSHLRLDSLSLSCISTGLTPKSEINNSSISKGLTSTRSLNGQQSEVQKRLSVQLPSCRSLRTSIRINRSSTLSHLGKNNAKPDVNQEIGLDKQHRGFSNSSKTSRKNVTTPKGFEFATSERAEQRLKHNRSSSSGSNIYKAELGLNLHQLYNARIPAAPMSTRSTSSIGAESRISTFSKATTVPKPFSFATDARAASKSKELYEKLGSLKNKFNEEVSTKNKEFSEDKRIKNILESIRKFNLSNSDSSLNTTTTEMNVTEEIVGRRCGIPRRNTTVPKTPKFATQMRSESKKAQLRGVLDSMLLSEKKEGNSNWSTSYSTSSISKSNILNNNRTHESHDNSFAFFEQIKKQESEPREVQSQHSDQKPELHARMQPQKLPKLRGFLSMNSLAHLGRQSFGTLEGSKENFKNLEENSPKLNCKSIISGMSSIRKVNESNTSIPNNWKFQATVAREQLRQFTGLEETDFNLKELDYYRHAEKPEFKEIGSSHHLTDDDLKTPLPRTYR</sequence>
<dbReference type="AlphaFoldDB" id="A0A2P4Z3D1"/>
<proteinExistence type="predicted"/>
<gene>
    <name evidence="2" type="ORF">CmeUKMEL1_13140</name>
</gene>
<feature type="region of interest" description="Disordered" evidence="1">
    <location>
        <begin position="280"/>
        <end position="303"/>
    </location>
</feature>
<feature type="compositionally biased region" description="Polar residues" evidence="1">
    <location>
        <begin position="106"/>
        <end position="120"/>
    </location>
</feature>
<accession>A0A2P4Z3D1</accession>
<dbReference type="VEuPathDB" id="CryptoDB:CmeUKMEL1_13140"/>
<feature type="region of interest" description="Disordered" evidence="1">
    <location>
        <begin position="361"/>
        <end position="382"/>
    </location>
</feature>
<dbReference type="Proteomes" id="UP000236928">
    <property type="component" value="Unassembled WGS sequence"/>
</dbReference>
<protein>
    <submittedName>
        <fullName evidence="2">Uncharacterized protein</fullName>
    </submittedName>
</protein>
<feature type="region of interest" description="Disordered" evidence="1">
    <location>
        <begin position="495"/>
        <end position="515"/>
    </location>
</feature>
<dbReference type="OrthoDB" id="342207at2759"/>
<evidence type="ECO:0000313" key="2">
    <source>
        <dbReference type="EMBL" id="POM84587.1"/>
    </source>
</evidence>
<feature type="compositionally biased region" description="Basic and acidic residues" evidence="1">
    <location>
        <begin position="361"/>
        <end position="381"/>
    </location>
</feature>
<comment type="caution">
    <text evidence="2">The sequence shown here is derived from an EMBL/GenBank/DDBJ whole genome shotgun (WGS) entry which is preliminary data.</text>
</comment>
<reference evidence="2 3" key="1">
    <citation type="submission" date="2014-04" db="EMBL/GenBank/DDBJ databases">
        <title>Comparative Genomics of Cryptosporidium Species.</title>
        <authorList>
            <person name="Silva J.C."/>
            <person name="Su Q."/>
            <person name="Chalmers R."/>
            <person name="Chibucos M.C."/>
            <person name="Elwin K."/>
            <person name="Godinez A."/>
            <person name="Guo F."/>
            <person name="Huynh K."/>
            <person name="Orvis J."/>
            <person name="Ott S."/>
            <person name="Sadzewicz L."/>
            <person name="Sengamalay N."/>
            <person name="Shetty A."/>
            <person name="Sun M."/>
            <person name="Tallon L."/>
            <person name="Xiao L."/>
            <person name="Zhang H."/>
            <person name="Fraser C.M."/>
            <person name="Zhu G."/>
            <person name="Kissinger J."/>
            <person name="Widmer G."/>
        </authorList>
    </citation>
    <scope>NUCLEOTIDE SEQUENCE [LARGE SCALE GENOMIC DNA]</scope>
    <source>
        <strain evidence="2 3">UKMEL1</strain>
    </source>
</reference>
<feature type="region of interest" description="Disordered" evidence="1">
    <location>
        <begin position="104"/>
        <end position="123"/>
    </location>
</feature>
<name>A0A2P4Z3D1_9CRYT</name>
<evidence type="ECO:0000313" key="3">
    <source>
        <dbReference type="Proteomes" id="UP000236928"/>
    </source>
</evidence>
<evidence type="ECO:0000256" key="1">
    <source>
        <dbReference type="SAM" id="MobiDB-lite"/>
    </source>
</evidence>
<keyword evidence="3" id="KW-1185">Reference proteome</keyword>
<dbReference type="EMBL" id="JIBK01000046">
    <property type="protein sequence ID" value="POM84587.1"/>
    <property type="molecule type" value="Genomic_DNA"/>
</dbReference>
<feature type="compositionally biased region" description="Basic and acidic residues" evidence="1">
    <location>
        <begin position="495"/>
        <end position="507"/>
    </location>
</feature>